<dbReference type="Gene3D" id="3.90.950.20">
    <property type="entry name" value="CinA-like"/>
    <property type="match status" value="1"/>
</dbReference>
<dbReference type="Proteomes" id="UP000186857">
    <property type="component" value="Unassembled WGS sequence"/>
</dbReference>
<reference evidence="2 3" key="1">
    <citation type="submission" date="2016-12" db="EMBL/GenBank/DDBJ databases">
        <title>Genomic Comparison of strains in the 'Actinomyces naeslundii' Group.</title>
        <authorList>
            <person name="Mughal S.R."/>
            <person name="Do T."/>
            <person name="Gilbert S.C."/>
            <person name="Witherden E.A."/>
            <person name="Didelot X."/>
            <person name="Beighton D."/>
        </authorList>
    </citation>
    <scope>NUCLEOTIDE SEQUENCE [LARGE SCALE GENOMIC DNA]</scope>
    <source>
        <strain evidence="2 3">CCUG 33920</strain>
    </source>
</reference>
<name>A0A1Q8VAQ2_9ACTO</name>
<feature type="domain" description="CinA C-terminal" evidence="1">
    <location>
        <begin position="16"/>
        <end position="156"/>
    </location>
</feature>
<evidence type="ECO:0000313" key="3">
    <source>
        <dbReference type="Proteomes" id="UP000186857"/>
    </source>
</evidence>
<dbReference type="EMBL" id="MSKJ01000009">
    <property type="protein sequence ID" value="OLO45172.1"/>
    <property type="molecule type" value="Genomic_DNA"/>
</dbReference>
<gene>
    <name evidence="2" type="ORF">BKH29_04615</name>
</gene>
<organism evidence="2 3">
    <name type="scientific">Actinomyces oris</name>
    <dbReference type="NCBI Taxonomy" id="544580"/>
    <lineage>
        <taxon>Bacteria</taxon>
        <taxon>Bacillati</taxon>
        <taxon>Actinomycetota</taxon>
        <taxon>Actinomycetes</taxon>
        <taxon>Actinomycetales</taxon>
        <taxon>Actinomycetaceae</taxon>
        <taxon>Actinomyces</taxon>
    </lineage>
</organism>
<dbReference type="InterPro" id="IPR036653">
    <property type="entry name" value="CinA-like_C"/>
</dbReference>
<dbReference type="NCBIfam" id="TIGR00199">
    <property type="entry name" value="PncC_domain"/>
    <property type="match status" value="1"/>
</dbReference>
<dbReference type="Pfam" id="PF02464">
    <property type="entry name" value="CinA"/>
    <property type="match status" value="1"/>
</dbReference>
<evidence type="ECO:0000313" key="2">
    <source>
        <dbReference type="EMBL" id="OLO45172.1"/>
    </source>
</evidence>
<dbReference type="InterPro" id="IPR008136">
    <property type="entry name" value="CinA_C"/>
</dbReference>
<dbReference type="AlphaFoldDB" id="A0A1Q8VAQ2"/>
<dbReference type="SUPFAM" id="SSF142433">
    <property type="entry name" value="CinA-like"/>
    <property type="match status" value="1"/>
</dbReference>
<proteinExistence type="predicted"/>
<protein>
    <submittedName>
        <fullName evidence="2">Competence protein</fullName>
    </submittedName>
</protein>
<sequence>MLIEGVHDVEDCTRAAAALLQTAVDRGVTLAIAESLTGGQVSSSLVEVPGASRVLVGAVVAYATRIKAQVLGVDAAHLERTGPVDREVALQMAHGVRRLLGADLGLATTGVAGPGAVDGHPAGTVHVAVVGPWGEGHRELHLTGDRSQVRRATVIDVCELAIGFCAKKGVGHGPDRSSPMINQLQITD</sequence>
<evidence type="ECO:0000259" key="1">
    <source>
        <dbReference type="Pfam" id="PF02464"/>
    </source>
</evidence>
<accession>A0A1Q8VAQ2</accession>
<comment type="caution">
    <text evidence="2">The sequence shown here is derived from an EMBL/GenBank/DDBJ whole genome shotgun (WGS) entry which is preliminary data.</text>
</comment>